<dbReference type="Proteomes" id="UP000634647">
    <property type="component" value="Unassembled WGS sequence"/>
</dbReference>
<feature type="region of interest" description="Disordered" evidence="1">
    <location>
        <begin position="27"/>
        <end position="57"/>
    </location>
</feature>
<sequence length="71" mass="7242">MSLVSGHAILLERRLREDGVLGNVREDSAGRAARNPALRRRKGDPVAGAAGDADAAGGGFAPCNAGIFPSE</sequence>
<evidence type="ECO:0000313" key="2">
    <source>
        <dbReference type="EMBL" id="GHE04270.1"/>
    </source>
</evidence>
<reference evidence="2" key="2">
    <citation type="submission" date="2023-06" db="EMBL/GenBank/DDBJ databases">
        <authorList>
            <person name="Sun Q."/>
            <person name="Zhou Y."/>
        </authorList>
    </citation>
    <scope>NUCLEOTIDE SEQUENCE</scope>
    <source>
        <strain evidence="2">CGMCC 1.10859</strain>
    </source>
</reference>
<accession>A0AAN4UTI5</accession>
<organism evidence="2 3">
    <name type="scientific">Allgaiera indica</name>
    <dbReference type="NCBI Taxonomy" id="765699"/>
    <lineage>
        <taxon>Bacteria</taxon>
        <taxon>Pseudomonadati</taxon>
        <taxon>Pseudomonadota</taxon>
        <taxon>Alphaproteobacteria</taxon>
        <taxon>Rhodobacterales</taxon>
        <taxon>Paracoccaceae</taxon>
        <taxon>Allgaiera</taxon>
    </lineage>
</organism>
<dbReference type="EMBL" id="BNAB01000016">
    <property type="protein sequence ID" value="GHE04270.1"/>
    <property type="molecule type" value="Genomic_DNA"/>
</dbReference>
<evidence type="ECO:0000313" key="3">
    <source>
        <dbReference type="Proteomes" id="UP000634647"/>
    </source>
</evidence>
<evidence type="ECO:0000256" key="1">
    <source>
        <dbReference type="SAM" id="MobiDB-lite"/>
    </source>
</evidence>
<proteinExistence type="predicted"/>
<dbReference type="AlphaFoldDB" id="A0AAN4UTI5"/>
<name>A0AAN4UTI5_9RHOB</name>
<gene>
    <name evidence="2" type="ORF">GCM10008024_30850</name>
</gene>
<comment type="caution">
    <text evidence="2">The sequence shown here is derived from an EMBL/GenBank/DDBJ whole genome shotgun (WGS) entry which is preliminary data.</text>
</comment>
<reference evidence="2" key="1">
    <citation type="journal article" date="2014" name="Int. J. Syst. Evol. Microbiol.">
        <title>Complete genome sequence of Corynebacterium casei LMG S-19264T (=DSM 44701T), isolated from a smear-ripened cheese.</title>
        <authorList>
            <consortium name="US DOE Joint Genome Institute (JGI-PGF)"/>
            <person name="Walter F."/>
            <person name="Albersmeier A."/>
            <person name="Kalinowski J."/>
            <person name="Ruckert C."/>
        </authorList>
    </citation>
    <scope>NUCLEOTIDE SEQUENCE</scope>
    <source>
        <strain evidence="2">CGMCC 1.10859</strain>
    </source>
</reference>
<protein>
    <submittedName>
        <fullName evidence="2">Uncharacterized protein</fullName>
    </submittedName>
</protein>